<dbReference type="Gene3D" id="1.20.1250.20">
    <property type="entry name" value="MFS general substrate transporter like domains"/>
    <property type="match status" value="1"/>
</dbReference>
<reference evidence="5" key="1">
    <citation type="submission" date="2020-04" db="EMBL/GenBank/DDBJ databases">
        <authorList>
            <person name="Alioto T."/>
            <person name="Alioto T."/>
            <person name="Gomez Garrido J."/>
        </authorList>
    </citation>
    <scope>NUCLEOTIDE SEQUENCE</scope>
    <source>
        <strain evidence="5">A484AB</strain>
    </source>
</reference>
<sequence>MGNAYRGITVEPVLVLYITALLLQLPVYQHYVYHRAQLDLLGNNQSDLSYQSHCNANSSKLDDEIQRRASNYILIIGMAGTFPAIFSSLIYGPVSDRKGRIPIMRLPPIGGLIDVSITLATIYLELPLYIMAIGSAISGLSGQYTTLIFTVTAYVTDTTSDPAKLSLRFARLEAMALLGGTIAQATSGLWVEHLGYKAPYWFLFACLLCTFLYVTFSLPESHQNLLNDHKACYSCKDVKLLAGVIVKQRYDRGRVKILLLLLISALTLLPVGVINQLVILYAKDYPLCWRAELIGYFLGCIFFGRAVGAVVCMKILKRFHWQDYSVVQLGCVFIMALLVMIGLSTTTLDMFLATIPCLMAGLAQPCIRALASHIVDHSEQGSLFSIIASIESLCNFLANTIFNP</sequence>
<comment type="subcellular location">
    <subcellularLocation>
        <location evidence="1">Membrane</location>
        <topology evidence="1">Multi-pass membrane protein</topology>
    </subcellularLocation>
</comment>
<dbReference type="PANTHER" id="PTHR23507:SF1">
    <property type="entry name" value="FI18259P1-RELATED"/>
    <property type="match status" value="1"/>
</dbReference>
<evidence type="ECO:0000313" key="6">
    <source>
        <dbReference type="Proteomes" id="UP001152795"/>
    </source>
</evidence>
<dbReference type="GO" id="GO:0022857">
    <property type="term" value="F:transmembrane transporter activity"/>
    <property type="evidence" value="ECO:0007669"/>
    <property type="project" value="InterPro"/>
</dbReference>
<dbReference type="EMBL" id="CACRXK020015430">
    <property type="protein sequence ID" value="CAB4028358.1"/>
    <property type="molecule type" value="Genomic_DNA"/>
</dbReference>
<dbReference type="AlphaFoldDB" id="A0A6S7JCB8"/>
<dbReference type="Proteomes" id="UP001152795">
    <property type="component" value="Unassembled WGS sequence"/>
</dbReference>
<organism evidence="5 6">
    <name type="scientific">Paramuricea clavata</name>
    <name type="common">Red gorgonian</name>
    <name type="synonym">Violescent sea-whip</name>
    <dbReference type="NCBI Taxonomy" id="317549"/>
    <lineage>
        <taxon>Eukaryota</taxon>
        <taxon>Metazoa</taxon>
        <taxon>Cnidaria</taxon>
        <taxon>Anthozoa</taxon>
        <taxon>Octocorallia</taxon>
        <taxon>Malacalcyonacea</taxon>
        <taxon>Plexauridae</taxon>
        <taxon>Paramuricea</taxon>
    </lineage>
</organism>
<proteinExistence type="predicted"/>
<name>A0A6S7JCB8_PARCT</name>
<protein>
    <submittedName>
        <fullName evidence="5">Proton-coupled folate transporter-like</fullName>
    </submittedName>
</protein>
<dbReference type="SUPFAM" id="SSF103473">
    <property type="entry name" value="MFS general substrate transporter"/>
    <property type="match status" value="1"/>
</dbReference>
<keyword evidence="4" id="KW-0472">Membrane</keyword>
<dbReference type="OrthoDB" id="3026777at2759"/>
<comment type="caution">
    <text evidence="5">The sequence shown here is derived from an EMBL/GenBank/DDBJ whole genome shotgun (WGS) entry which is preliminary data.</text>
</comment>
<dbReference type="GO" id="GO:0016020">
    <property type="term" value="C:membrane"/>
    <property type="evidence" value="ECO:0007669"/>
    <property type="project" value="UniProtKB-SubCell"/>
</dbReference>
<evidence type="ECO:0000256" key="1">
    <source>
        <dbReference type="ARBA" id="ARBA00004141"/>
    </source>
</evidence>
<dbReference type="InterPro" id="IPR036259">
    <property type="entry name" value="MFS_trans_sf"/>
</dbReference>
<keyword evidence="6" id="KW-1185">Reference proteome</keyword>
<dbReference type="InterPro" id="IPR011701">
    <property type="entry name" value="MFS"/>
</dbReference>
<evidence type="ECO:0000256" key="4">
    <source>
        <dbReference type="ARBA" id="ARBA00023136"/>
    </source>
</evidence>
<evidence type="ECO:0000256" key="3">
    <source>
        <dbReference type="ARBA" id="ARBA00022989"/>
    </source>
</evidence>
<keyword evidence="2" id="KW-0812">Transmembrane</keyword>
<keyword evidence="3" id="KW-1133">Transmembrane helix</keyword>
<evidence type="ECO:0000313" key="5">
    <source>
        <dbReference type="EMBL" id="CAB4028358.1"/>
    </source>
</evidence>
<feature type="non-terminal residue" evidence="5">
    <location>
        <position position="1"/>
    </location>
</feature>
<accession>A0A6S7JCB8</accession>
<evidence type="ECO:0000256" key="2">
    <source>
        <dbReference type="ARBA" id="ARBA00022692"/>
    </source>
</evidence>
<dbReference type="PANTHER" id="PTHR23507">
    <property type="entry name" value="ZGC:174356"/>
    <property type="match status" value="1"/>
</dbReference>
<dbReference type="Pfam" id="PF07690">
    <property type="entry name" value="MFS_1"/>
    <property type="match status" value="1"/>
</dbReference>
<gene>
    <name evidence="5" type="ORF">PACLA_8A040812</name>
</gene>